<dbReference type="Proteomes" id="UP000663854">
    <property type="component" value="Unassembled WGS sequence"/>
</dbReference>
<comment type="caution">
    <text evidence="1">The sequence shown here is derived from an EMBL/GenBank/DDBJ whole genome shotgun (WGS) entry which is preliminary data.</text>
</comment>
<sequence>MSTARNIVGADIFDQNLERVALLSNELLPSEYFTNDLAEF</sequence>
<protein>
    <submittedName>
        <fullName evidence="1">Uncharacterized protein</fullName>
    </submittedName>
</protein>
<reference evidence="1" key="1">
    <citation type="submission" date="2021-02" db="EMBL/GenBank/DDBJ databases">
        <authorList>
            <person name="Nowell W R."/>
        </authorList>
    </citation>
    <scope>NUCLEOTIDE SEQUENCE</scope>
</reference>
<name>A0A815K4E1_9BILA</name>
<feature type="non-terminal residue" evidence="1">
    <location>
        <position position="40"/>
    </location>
</feature>
<evidence type="ECO:0000313" key="2">
    <source>
        <dbReference type="Proteomes" id="UP000663854"/>
    </source>
</evidence>
<dbReference type="AlphaFoldDB" id="A0A815K4E1"/>
<accession>A0A815K4E1</accession>
<gene>
    <name evidence="1" type="ORF">PYM288_LOCUS34110</name>
</gene>
<dbReference type="EMBL" id="CAJNOH010004995">
    <property type="protein sequence ID" value="CAF1386256.1"/>
    <property type="molecule type" value="Genomic_DNA"/>
</dbReference>
<organism evidence="1 2">
    <name type="scientific">Rotaria sordida</name>
    <dbReference type="NCBI Taxonomy" id="392033"/>
    <lineage>
        <taxon>Eukaryota</taxon>
        <taxon>Metazoa</taxon>
        <taxon>Spiralia</taxon>
        <taxon>Gnathifera</taxon>
        <taxon>Rotifera</taxon>
        <taxon>Eurotatoria</taxon>
        <taxon>Bdelloidea</taxon>
        <taxon>Philodinida</taxon>
        <taxon>Philodinidae</taxon>
        <taxon>Rotaria</taxon>
    </lineage>
</organism>
<evidence type="ECO:0000313" key="1">
    <source>
        <dbReference type="EMBL" id="CAF1386256.1"/>
    </source>
</evidence>
<proteinExistence type="predicted"/>